<dbReference type="InterPro" id="IPR000477">
    <property type="entry name" value="RT_dom"/>
</dbReference>
<dbReference type="Gene3D" id="3.30.420.10">
    <property type="entry name" value="Ribonuclease H-like superfamily/Ribonuclease H"/>
    <property type="match status" value="1"/>
</dbReference>
<protein>
    <recommendedName>
        <fullName evidence="1">Reverse transcriptase domain-containing protein</fullName>
    </recommendedName>
</protein>
<reference evidence="3" key="1">
    <citation type="journal article" date="2015" name="Proc. Natl. Acad. Sci. U.S.A.">
        <title>Genome sequence of the Asian Tiger mosquito, Aedes albopictus, reveals insights into its biology, genetics, and evolution.</title>
        <authorList>
            <person name="Chen X.G."/>
            <person name="Jiang X."/>
            <person name="Gu J."/>
            <person name="Xu M."/>
            <person name="Wu Y."/>
            <person name="Deng Y."/>
            <person name="Zhang C."/>
            <person name="Bonizzoni M."/>
            <person name="Dermauw W."/>
            <person name="Vontas J."/>
            <person name="Armbruster P."/>
            <person name="Huang X."/>
            <person name="Yang Y."/>
            <person name="Zhang H."/>
            <person name="He W."/>
            <person name="Peng H."/>
            <person name="Liu Y."/>
            <person name="Wu K."/>
            <person name="Chen J."/>
            <person name="Lirakis M."/>
            <person name="Topalis P."/>
            <person name="Van Leeuwen T."/>
            <person name="Hall A.B."/>
            <person name="Jiang X."/>
            <person name="Thorpe C."/>
            <person name="Mueller R.L."/>
            <person name="Sun C."/>
            <person name="Waterhouse R.M."/>
            <person name="Yan G."/>
            <person name="Tu Z.J."/>
            <person name="Fang X."/>
            <person name="James A.A."/>
        </authorList>
    </citation>
    <scope>NUCLEOTIDE SEQUENCE [LARGE SCALE GENOMIC DNA]</scope>
    <source>
        <strain evidence="3">Foshan</strain>
    </source>
</reference>
<dbReference type="PROSITE" id="PS50878">
    <property type="entry name" value="RT_POL"/>
    <property type="match status" value="1"/>
</dbReference>
<organism evidence="2 3">
    <name type="scientific">Aedes albopictus</name>
    <name type="common">Asian tiger mosquito</name>
    <name type="synonym">Stegomyia albopicta</name>
    <dbReference type="NCBI Taxonomy" id="7160"/>
    <lineage>
        <taxon>Eukaryota</taxon>
        <taxon>Metazoa</taxon>
        <taxon>Ecdysozoa</taxon>
        <taxon>Arthropoda</taxon>
        <taxon>Hexapoda</taxon>
        <taxon>Insecta</taxon>
        <taxon>Pterygota</taxon>
        <taxon>Neoptera</taxon>
        <taxon>Endopterygota</taxon>
        <taxon>Diptera</taxon>
        <taxon>Nematocera</taxon>
        <taxon>Culicoidea</taxon>
        <taxon>Culicidae</taxon>
        <taxon>Culicinae</taxon>
        <taxon>Aedini</taxon>
        <taxon>Aedes</taxon>
        <taxon>Stegomyia</taxon>
    </lineage>
</organism>
<dbReference type="EnsemblMetazoa" id="AALFPA23_000596.R416">
    <property type="protein sequence ID" value="AALFPA23_000596.P416"/>
    <property type="gene ID" value="AALFPA23_000596"/>
</dbReference>
<name>A0ABM1XKT1_AEDAL</name>
<reference evidence="2" key="2">
    <citation type="submission" date="2025-05" db="UniProtKB">
        <authorList>
            <consortium name="EnsemblMetazoa"/>
        </authorList>
    </citation>
    <scope>IDENTIFICATION</scope>
    <source>
        <strain evidence="2">Foshan</strain>
    </source>
</reference>
<dbReference type="GeneID" id="134289017"/>
<dbReference type="CDD" id="cd09276">
    <property type="entry name" value="Rnase_HI_RT_non_LTR"/>
    <property type="match status" value="1"/>
</dbReference>
<sequence>MRTLKSWRIRGRMINMLQSFLSERTFQVSVAGYLSREHQLENGVPQGSVLSVTLFLVAMQPIFRAVPNGAEILLYADDILLIVRGTKASKGLHRKLQAAVKAVDRWAKSVGFTISATKSYIFYCSPNARREPAKEITIDRIPIPKTNRLRILGITMDRTLTFKPHCQIVKKSCDTRLRILQMVGAKLLRGNRTTLLQVGSVLITAKLTYGIGLISRGGPDTLQTLAPAYNKMVRYASGAFATSPINSVMAEAGTLPFELLALQSAARIAIQVVAKQSSNATLPLIQRTSNRLTEVTGTPLPGVGQTVRQGNRAWHTRTPSIVWDVKKRVRAGDPPERVHPVVQQILSTRFQGSTVIYTDGSKMNDTVGAAFHANGLAGSYSLPKDCSVFSAEAYAIKMAVSIPNTRRELAIFTDSASCLQALESGKSKHPWIQEIENIVRTKSARNQPTIDTPIPGEDGMRTVKRAIRHRWDIQWHRSRDAKLREVKCDTYRWTDLSNAADQRALTRLRIGHTRLTHTFLLKNEPAPTCECCGVVMDVRHLILHCRKFNEERANNDISITSLQDALDNSEEKTTKLLNFLRETGLFKQL</sequence>
<dbReference type="InterPro" id="IPR012337">
    <property type="entry name" value="RNaseH-like_sf"/>
</dbReference>
<dbReference type="PANTHER" id="PTHR33332">
    <property type="entry name" value="REVERSE TRANSCRIPTASE DOMAIN-CONTAINING PROTEIN"/>
    <property type="match status" value="1"/>
</dbReference>
<feature type="domain" description="Reverse transcriptase" evidence="1">
    <location>
        <begin position="1"/>
        <end position="156"/>
    </location>
</feature>
<dbReference type="SUPFAM" id="SSF56672">
    <property type="entry name" value="DNA/RNA polymerases"/>
    <property type="match status" value="1"/>
</dbReference>
<evidence type="ECO:0000259" key="1">
    <source>
        <dbReference type="PROSITE" id="PS50878"/>
    </source>
</evidence>
<dbReference type="InterPro" id="IPR043502">
    <property type="entry name" value="DNA/RNA_pol_sf"/>
</dbReference>
<evidence type="ECO:0000313" key="2">
    <source>
        <dbReference type="EnsemblMetazoa" id="AALFPA23_000596.P416"/>
    </source>
</evidence>
<accession>A0ABM1XKT1</accession>
<dbReference type="InterPro" id="IPR036397">
    <property type="entry name" value="RNaseH_sf"/>
</dbReference>
<dbReference type="Proteomes" id="UP000069940">
    <property type="component" value="Unassembled WGS sequence"/>
</dbReference>
<evidence type="ECO:0000313" key="3">
    <source>
        <dbReference type="Proteomes" id="UP000069940"/>
    </source>
</evidence>
<keyword evidence="3" id="KW-1185">Reference proteome</keyword>
<proteinExistence type="predicted"/>
<dbReference type="SUPFAM" id="SSF53098">
    <property type="entry name" value="Ribonuclease H-like"/>
    <property type="match status" value="1"/>
</dbReference>
<dbReference type="Pfam" id="PF00078">
    <property type="entry name" value="RVT_1"/>
    <property type="match status" value="1"/>
</dbReference>
<dbReference type="RefSeq" id="XP_062710982.1">
    <property type="nucleotide sequence ID" value="XM_062854998.1"/>
</dbReference>